<protein>
    <submittedName>
        <fullName evidence="3">Uncharacterized protein</fullName>
    </submittedName>
</protein>
<evidence type="ECO:0000313" key="4">
    <source>
        <dbReference type="Proteomes" id="UP001152523"/>
    </source>
</evidence>
<reference evidence="3" key="1">
    <citation type="submission" date="2022-07" db="EMBL/GenBank/DDBJ databases">
        <authorList>
            <person name="Macas J."/>
            <person name="Novak P."/>
            <person name="Neumann P."/>
        </authorList>
    </citation>
    <scope>NUCLEOTIDE SEQUENCE</scope>
</reference>
<gene>
    <name evidence="3" type="ORF">CEPIT_LOCUS26018</name>
    <name evidence="2" type="ORF">CEPIT_LOCUS6906</name>
</gene>
<evidence type="ECO:0000256" key="1">
    <source>
        <dbReference type="SAM" id="SignalP"/>
    </source>
</evidence>
<dbReference type="Proteomes" id="UP001152523">
    <property type="component" value="Unassembled WGS sequence"/>
</dbReference>
<keyword evidence="4" id="KW-1185">Reference proteome</keyword>
<dbReference type="AlphaFoldDB" id="A0AAV0EL80"/>
<dbReference type="EMBL" id="CAMAPF010000934">
    <property type="protein sequence ID" value="CAH9124490.1"/>
    <property type="molecule type" value="Genomic_DNA"/>
</dbReference>
<sequence>MRIYIISFVLLLAFGKARLSLCDLTLQCSKPEPNDECWKLIMQYIQNDGNDGRVPPTTYPFPDCCPEVRNLGKECFWYWVYHENDKMAYGDYDITVIYLNIIDTWNQCQDKRNLTNLQNM</sequence>
<keyword evidence="1" id="KW-0732">Signal</keyword>
<proteinExistence type="predicted"/>
<comment type="caution">
    <text evidence="3">The sequence shown here is derived from an EMBL/GenBank/DDBJ whole genome shotgun (WGS) entry which is preliminary data.</text>
</comment>
<feature type="chain" id="PRO_5044713438" evidence="1">
    <location>
        <begin position="20"/>
        <end position="120"/>
    </location>
</feature>
<feature type="signal peptide" evidence="1">
    <location>
        <begin position="1"/>
        <end position="19"/>
    </location>
</feature>
<dbReference type="EMBL" id="CAMAPF010000033">
    <property type="protein sequence ID" value="CAH9079392.1"/>
    <property type="molecule type" value="Genomic_DNA"/>
</dbReference>
<evidence type="ECO:0000313" key="3">
    <source>
        <dbReference type="EMBL" id="CAH9124490.1"/>
    </source>
</evidence>
<accession>A0AAV0EL80</accession>
<name>A0AAV0EL80_9ASTE</name>
<organism evidence="3 4">
    <name type="scientific">Cuscuta epithymum</name>
    <dbReference type="NCBI Taxonomy" id="186058"/>
    <lineage>
        <taxon>Eukaryota</taxon>
        <taxon>Viridiplantae</taxon>
        <taxon>Streptophyta</taxon>
        <taxon>Embryophyta</taxon>
        <taxon>Tracheophyta</taxon>
        <taxon>Spermatophyta</taxon>
        <taxon>Magnoliopsida</taxon>
        <taxon>eudicotyledons</taxon>
        <taxon>Gunneridae</taxon>
        <taxon>Pentapetalae</taxon>
        <taxon>asterids</taxon>
        <taxon>lamiids</taxon>
        <taxon>Solanales</taxon>
        <taxon>Convolvulaceae</taxon>
        <taxon>Cuscuteae</taxon>
        <taxon>Cuscuta</taxon>
        <taxon>Cuscuta subgen. Cuscuta</taxon>
    </lineage>
</organism>
<evidence type="ECO:0000313" key="2">
    <source>
        <dbReference type="EMBL" id="CAH9079392.1"/>
    </source>
</evidence>